<sequence>MVQPTIQVLTKDGPAKDTALHCGLSSQGNSRKLGIVKHPVLVILAAVEAHYYYKPKKSGEKPKCSTCNAVADIIFVYDTSGSIAVDPANFGKMKEFMINIVDSFNPVGATGTQFAALCFASVPQTHFYLNENNNEPDPKQATKDDIQAFPTDQNTGTAIGEALKAVRIEFLTTTNGIGRPCAQCFVILMTDGQSSDNPALEADRLRTEKNCIIYVVAIRLPPNTPQMVAIAGGQANVFGVGNFDQLNTTVQRIVQAACSNSACTTEPDNNGGYGDNHKKSYSHGGVNTIMIPVPVPIMIPASYPKYLNQKNNLKDLISRHGYGYSNNPKPSPQHYAYPGRYKK</sequence>
<accession>A0A6J8C0Y7</accession>
<dbReference type="PROSITE" id="PS50234">
    <property type="entry name" value="VWFA"/>
    <property type="match status" value="1"/>
</dbReference>
<evidence type="ECO:0000256" key="1">
    <source>
        <dbReference type="SAM" id="MobiDB-lite"/>
    </source>
</evidence>
<dbReference type="InterPro" id="IPR050525">
    <property type="entry name" value="ECM_Assembly_Org"/>
</dbReference>
<dbReference type="InterPro" id="IPR002035">
    <property type="entry name" value="VWF_A"/>
</dbReference>
<dbReference type="AlphaFoldDB" id="A0A6J8C0Y7"/>
<keyword evidence="4" id="KW-1185">Reference proteome</keyword>
<protein>
    <submittedName>
        <fullName evidence="3">COL6A</fullName>
    </submittedName>
</protein>
<dbReference type="SMART" id="SM00327">
    <property type="entry name" value="VWA"/>
    <property type="match status" value="1"/>
</dbReference>
<feature type="domain" description="VWFA" evidence="2">
    <location>
        <begin position="72"/>
        <end position="253"/>
    </location>
</feature>
<dbReference type="SUPFAM" id="SSF53300">
    <property type="entry name" value="vWA-like"/>
    <property type="match status" value="1"/>
</dbReference>
<dbReference type="InterPro" id="IPR036465">
    <property type="entry name" value="vWFA_dom_sf"/>
</dbReference>
<reference evidence="3 4" key="1">
    <citation type="submission" date="2020-06" db="EMBL/GenBank/DDBJ databases">
        <authorList>
            <person name="Li R."/>
            <person name="Bekaert M."/>
        </authorList>
    </citation>
    <scope>NUCLEOTIDE SEQUENCE [LARGE SCALE GENOMIC DNA]</scope>
    <source>
        <strain evidence="4">wild</strain>
    </source>
</reference>
<dbReference type="PANTHER" id="PTHR24020">
    <property type="entry name" value="COLLAGEN ALPHA"/>
    <property type="match status" value="1"/>
</dbReference>
<gene>
    <name evidence="3" type="ORF">MCOR_23526</name>
</gene>
<dbReference type="Proteomes" id="UP000507470">
    <property type="component" value="Unassembled WGS sequence"/>
</dbReference>
<dbReference type="Gene3D" id="3.40.50.410">
    <property type="entry name" value="von Willebrand factor, type A domain"/>
    <property type="match status" value="1"/>
</dbReference>
<dbReference type="Pfam" id="PF00092">
    <property type="entry name" value="VWA"/>
    <property type="match status" value="1"/>
</dbReference>
<evidence type="ECO:0000313" key="3">
    <source>
        <dbReference type="EMBL" id="CAC5388247.1"/>
    </source>
</evidence>
<proteinExistence type="predicted"/>
<name>A0A6J8C0Y7_MYTCO</name>
<dbReference type="OrthoDB" id="6022609at2759"/>
<dbReference type="EMBL" id="CACVKT020004144">
    <property type="protein sequence ID" value="CAC5388247.1"/>
    <property type="molecule type" value="Genomic_DNA"/>
</dbReference>
<dbReference type="PANTHER" id="PTHR24020:SF20">
    <property type="entry name" value="PH DOMAIN-CONTAINING PROTEIN"/>
    <property type="match status" value="1"/>
</dbReference>
<organism evidence="3 4">
    <name type="scientific">Mytilus coruscus</name>
    <name type="common">Sea mussel</name>
    <dbReference type="NCBI Taxonomy" id="42192"/>
    <lineage>
        <taxon>Eukaryota</taxon>
        <taxon>Metazoa</taxon>
        <taxon>Spiralia</taxon>
        <taxon>Lophotrochozoa</taxon>
        <taxon>Mollusca</taxon>
        <taxon>Bivalvia</taxon>
        <taxon>Autobranchia</taxon>
        <taxon>Pteriomorphia</taxon>
        <taxon>Mytilida</taxon>
        <taxon>Mytiloidea</taxon>
        <taxon>Mytilidae</taxon>
        <taxon>Mytilinae</taxon>
        <taxon>Mytilus</taxon>
    </lineage>
</organism>
<evidence type="ECO:0000313" key="4">
    <source>
        <dbReference type="Proteomes" id="UP000507470"/>
    </source>
</evidence>
<feature type="region of interest" description="Disordered" evidence="1">
    <location>
        <begin position="319"/>
        <end position="343"/>
    </location>
</feature>
<evidence type="ECO:0000259" key="2">
    <source>
        <dbReference type="PROSITE" id="PS50234"/>
    </source>
</evidence>